<comment type="similarity">
    <text evidence="7 14">Belongs to the CobU/CobP family.</text>
</comment>
<comment type="pathway">
    <text evidence="6 14">Cofactor biosynthesis; adenosylcobalamin biosynthesis; adenosylcobalamin from cob(II)yrinate a,c-diamide: step 5/7.</text>
</comment>
<dbReference type="InterPro" id="IPR027417">
    <property type="entry name" value="P-loop_NTPase"/>
</dbReference>
<dbReference type="SUPFAM" id="SSF52540">
    <property type="entry name" value="P-loop containing nucleoside triphosphate hydrolases"/>
    <property type="match status" value="1"/>
</dbReference>
<comment type="function">
    <text evidence="4 14">Catalyzes ATP-dependent phosphorylation of adenosylcobinamide and addition of GMP to adenosylcobinamide phosphate.</text>
</comment>
<evidence type="ECO:0000256" key="4">
    <source>
        <dbReference type="ARBA" id="ARBA00003889"/>
    </source>
</evidence>
<keyword evidence="12 14" id="KW-0067">ATP-binding</keyword>
<evidence type="ECO:0000256" key="5">
    <source>
        <dbReference type="ARBA" id="ARBA00004692"/>
    </source>
</evidence>
<evidence type="ECO:0000256" key="7">
    <source>
        <dbReference type="ARBA" id="ARBA00007490"/>
    </source>
</evidence>
<gene>
    <name evidence="15" type="ORF">HNP33_002262</name>
</gene>
<dbReference type="GO" id="GO:0008820">
    <property type="term" value="F:cobinamide phosphate guanylyltransferase activity"/>
    <property type="evidence" value="ECO:0007669"/>
    <property type="project" value="UniProtKB-EC"/>
</dbReference>
<keyword evidence="16" id="KW-1185">Reference proteome</keyword>
<keyword evidence="10 14" id="KW-0547">Nucleotide-binding</keyword>
<evidence type="ECO:0000256" key="14">
    <source>
        <dbReference type="PIRNR" id="PIRNR006135"/>
    </source>
</evidence>
<evidence type="ECO:0000256" key="1">
    <source>
        <dbReference type="ARBA" id="ARBA00000312"/>
    </source>
</evidence>
<comment type="catalytic activity">
    <reaction evidence="1 14">
        <text>adenosylcob(III)inamide + ATP = adenosylcob(III)inamide phosphate + ADP + H(+)</text>
        <dbReference type="Rhea" id="RHEA:15769"/>
        <dbReference type="ChEBI" id="CHEBI:2480"/>
        <dbReference type="ChEBI" id="CHEBI:15378"/>
        <dbReference type="ChEBI" id="CHEBI:30616"/>
        <dbReference type="ChEBI" id="CHEBI:58502"/>
        <dbReference type="ChEBI" id="CHEBI:456216"/>
        <dbReference type="EC" id="2.7.1.156"/>
    </reaction>
</comment>
<dbReference type="Proteomes" id="UP000562492">
    <property type="component" value="Unassembled WGS sequence"/>
</dbReference>
<evidence type="ECO:0000256" key="8">
    <source>
        <dbReference type="ARBA" id="ARBA00022573"/>
    </source>
</evidence>
<dbReference type="CDD" id="cd00544">
    <property type="entry name" value="CobU"/>
    <property type="match status" value="1"/>
</dbReference>
<organism evidence="15 16">
    <name type="scientific">Comamonas odontotermitis</name>
    <dbReference type="NCBI Taxonomy" id="379895"/>
    <lineage>
        <taxon>Bacteria</taxon>
        <taxon>Pseudomonadati</taxon>
        <taxon>Pseudomonadota</taxon>
        <taxon>Betaproteobacteria</taxon>
        <taxon>Burkholderiales</taxon>
        <taxon>Comamonadaceae</taxon>
        <taxon>Comamonas</taxon>
    </lineage>
</organism>
<dbReference type="EC" id="2.7.1.156" evidence="14"/>
<evidence type="ECO:0000256" key="10">
    <source>
        <dbReference type="ARBA" id="ARBA00022741"/>
    </source>
</evidence>
<evidence type="ECO:0000256" key="9">
    <source>
        <dbReference type="ARBA" id="ARBA00022679"/>
    </source>
</evidence>
<accession>A0ABR6RG97</accession>
<evidence type="ECO:0000256" key="2">
    <source>
        <dbReference type="ARBA" id="ARBA00000711"/>
    </source>
</evidence>
<evidence type="ECO:0000313" key="16">
    <source>
        <dbReference type="Proteomes" id="UP000562492"/>
    </source>
</evidence>
<keyword evidence="11 14" id="KW-0418">Kinase</keyword>
<keyword evidence="13 14" id="KW-0342">GTP-binding</keyword>
<evidence type="ECO:0000256" key="11">
    <source>
        <dbReference type="ARBA" id="ARBA00022777"/>
    </source>
</evidence>
<dbReference type="EMBL" id="JACHKZ010000012">
    <property type="protein sequence ID" value="MBB6578182.1"/>
    <property type="molecule type" value="Genomic_DNA"/>
</dbReference>
<evidence type="ECO:0000313" key="15">
    <source>
        <dbReference type="EMBL" id="MBB6578182.1"/>
    </source>
</evidence>
<evidence type="ECO:0000256" key="13">
    <source>
        <dbReference type="ARBA" id="ARBA00023134"/>
    </source>
</evidence>
<keyword evidence="15" id="KW-0548">Nucleotidyltransferase</keyword>
<comment type="pathway">
    <text evidence="5 14">Cofactor biosynthesis; adenosylcobalamin biosynthesis; adenosylcobalamin from cob(II)yrinate a,c-diamide: step 6/7.</text>
</comment>
<comment type="catalytic activity">
    <reaction evidence="3">
        <text>adenosylcob(III)inamide + GTP = adenosylcob(III)inamide phosphate + GDP + H(+)</text>
        <dbReference type="Rhea" id="RHEA:15765"/>
        <dbReference type="ChEBI" id="CHEBI:2480"/>
        <dbReference type="ChEBI" id="CHEBI:15378"/>
        <dbReference type="ChEBI" id="CHEBI:37565"/>
        <dbReference type="ChEBI" id="CHEBI:58189"/>
        <dbReference type="ChEBI" id="CHEBI:58502"/>
        <dbReference type="EC" id="2.7.1.156"/>
    </reaction>
</comment>
<evidence type="ECO:0000256" key="12">
    <source>
        <dbReference type="ARBA" id="ARBA00022840"/>
    </source>
</evidence>
<name>A0ABR6RG97_9BURK</name>
<dbReference type="GO" id="GO:0043752">
    <property type="term" value="F:adenosylcobinamide kinase activity"/>
    <property type="evidence" value="ECO:0007669"/>
    <property type="project" value="UniProtKB-EC"/>
</dbReference>
<evidence type="ECO:0000256" key="6">
    <source>
        <dbReference type="ARBA" id="ARBA00005159"/>
    </source>
</evidence>
<dbReference type="PANTHER" id="PTHR34848:SF1">
    <property type="entry name" value="BIFUNCTIONAL ADENOSYLCOBALAMIN BIOSYNTHESIS PROTEIN COBU"/>
    <property type="match status" value="1"/>
</dbReference>
<keyword evidence="9 14" id="KW-0808">Transferase</keyword>
<reference evidence="15 16" key="1">
    <citation type="submission" date="2020-08" db="EMBL/GenBank/DDBJ databases">
        <title>Functional genomics of gut bacteria from endangered species of beetles.</title>
        <authorList>
            <person name="Carlos-Shanley C."/>
        </authorList>
    </citation>
    <scope>NUCLEOTIDE SEQUENCE [LARGE SCALE GENOMIC DNA]</scope>
    <source>
        <strain evidence="15 16">S00124</strain>
    </source>
</reference>
<dbReference type="Pfam" id="PF02283">
    <property type="entry name" value="CobU"/>
    <property type="match status" value="1"/>
</dbReference>
<dbReference type="EC" id="2.7.7.62" evidence="14"/>
<keyword evidence="8 14" id="KW-0169">Cobalamin biosynthesis</keyword>
<comment type="caution">
    <text evidence="15">The sequence shown here is derived from an EMBL/GenBank/DDBJ whole genome shotgun (WGS) entry which is preliminary data.</text>
</comment>
<dbReference type="InterPro" id="IPR003203">
    <property type="entry name" value="CobU/CobP"/>
</dbReference>
<proteinExistence type="inferred from homology"/>
<evidence type="ECO:0000256" key="3">
    <source>
        <dbReference type="ARBA" id="ARBA00001522"/>
    </source>
</evidence>
<dbReference type="Gene3D" id="3.40.50.300">
    <property type="entry name" value="P-loop containing nucleotide triphosphate hydrolases"/>
    <property type="match status" value="1"/>
</dbReference>
<sequence>MAEPSFSVDGAVLKLLLLGGQKSGKSRQAELLARQWLQQGAGYTASLIATGTAYDDEMKARIARHQSDRAARVPQLATVEEARNVAQAIAACSEPQHLLIVDCLTLWLTNWLMPSPDFEKNQTPAHSWKAQQALFLEAIERASGPVILVSNEIGLGVIPMGREVRAFVDALGVLNQQTAAVCNRVTLMAAGLPLQMK</sequence>
<dbReference type="RefSeq" id="WP_184708418.1">
    <property type="nucleotide sequence ID" value="NZ_JACHKZ010000012.1"/>
</dbReference>
<dbReference type="PIRSF" id="PIRSF006135">
    <property type="entry name" value="CobU"/>
    <property type="match status" value="1"/>
</dbReference>
<protein>
    <recommendedName>
        <fullName evidence="14">Bifunctional adenosylcobalamin biosynthesis protein</fullName>
        <ecNumber evidence="14">2.7.1.156</ecNumber>
        <ecNumber evidence="14">2.7.7.62</ecNumber>
    </recommendedName>
</protein>
<comment type="catalytic activity">
    <reaction evidence="2 14">
        <text>adenosylcob(III)inamide phosphate + GTP + H(+) = adenosylcob(III)inamide-GDP + diphosphate</text>
        <dbReference type="Rhea" id="RHEA:22712"/>
        <dbReference type="ChEBI" id="CHEBI:15378"/>
        <dbReference type="ChEBI" id="CHEBI:33019"/>
        <dbReference type="ChEBI" id="CHEBI:37565"/>
        <dbReference type="ChEBI" id="CHEBI:58502"/>
        <dbReference type="ChEBI" id="CHEBI:60487"/>
        <dbReference type="EC" id="2.7.7.62"/>
    </reaction>
</comment>
<dbReference type="PANTHER" id="PTHR34848">
    <property type="match status" value="1"/>
</dbReference>